<dbReference type="AlphaFoldDB" id="A0A1W2DFM4"/>
<reference evidence="2 3" key="1">
    <citation type="submission" date="2017-04" db="EMBL/GenBank/DDBJ databases">
        <authorList>
            <person name="Afonso C.L."/>
            <person name="Miller P.J."/>
            <person name="Scott M.A."/>
            <person name="Spackman E."/>
            <person name="Goraichik I."/>
            <person name="Dimitrov K.M."/>
            <person name="Suarez D.L."/>
            <person name="Swayne D.E."/>
        </authorList>
    </citation>
    <scope>NUCLEOTIDE SEQUENCE [LARGE SCALE GENOMIC DNA]</scope>
    <source>
        <strain evidence="2 3">DSM 43828</strain>
    </source>
</reference>
<feature type="transmembrane region" description="Helical" evidence="1">
    <location>
        <begin position="12"/>
        <end position="36"/>
    </location>
</feature>
<feature type="transmembrane region" description="Helical" evidence="1">
    <location>
        <begin position="66"/>
        <end position="87"/>
    </location>
</feature>
<feature type="transmembrane region" description="Helical" evidence="1">
    <location>
        <begin position="93"/>
        <end position="113"/>
    </location>
</feature>
<dbReference type="EMBL" id="FWXV01000002">
    <property type="protein sequence ID" value="SMC95922.1"/>
    <property type="molecule type" value="Genomic_DNA"/>
</dbReference>
<keyword evidence="1" id="KW-0812">Transmembrane</keyword>
<sequence>MHLTPNIADVMFASVVGAIALTVVGLAVTVTGLLGFRERLPLNRVAGVRTAAAMRDADTFRVANKVAGLPFVVAGVIGVLGGVLLLVMQTGGIVAVVLSLGGMLVIASAGGLLGHKAALAVPEPEPELPPGCAGCACGNCGVAKLKG</sequence>
<proteinExistence type="predicted"/>
<keyword evidence="1" id="KW-0472">Membrane</keyword>
<keyword evidence="3" id="KW-1185">Reference proteome</keyword>
<gene>
    <name evidence="2" type="ORF">SAMN05661093_03231</name>
</gene>
<dbReference type="Proteomes" id="UP000192674">
    <property type="component" value="Unassembled WGS sequence"/>
</dbReference>
<organism evidence="2 3">
    <name type="scientific">Kibdelosporangium aridum</name>
    <dbReference type="NCBI Taxonomy" id="2030"/>
    <lineage>
        <taxon>Bacteria</taxon>
        <taxon>Bacillati</taxon>
        <taxon>Actinomycetota</taxon>
        <taxon>Actinomycetes</taxon>
        <taxon>Pseudonocardiales</taxon>
        <taxon>Pseudonocardiaceae</taxon>
        <taxon>Kibdelosporangium</taxon>
    </lineage>
</organism>
<evidence type="ECO:0000256" key="1">
    <source>
        <dbReference type="SAM" id="Phobius"/>
    </source>
</evidence>
<keyword evidence="1" id="KW-1133">Transmembrane helix</keyword>
<dbReference type="Pfam" id="PF13630">
    <property type="entry name" value="SdpI"/>
    <property type="match status" value="1"/>
</dbReference>
<name>A0A1W2DFM4_KIBAR</name>
<protein>
    <submittedName>
        <fullName evidence="2">SdpI/YhfL protein family protein</fullName>
    </submittedName>
</protein>
<accession>A0A1W2DFM4</accession>
<dbReference type="InterPro" id="IPR025962">
    <property type="entry name" value="SdpI/YhfL"/>
</dbReference>
<evidence type="ECO:0000313" key="3">
    <source>
        <dbReference type="Proteomes" id="UP000192674"/>
    </source>
</evidence>
<evidence type="ECO:0000313" key="2">
    <source>
        <dbReference type="EMBL" id="SMC95922.1"/>
    </source>
</evidence>